<dbReference type="SUPFAM" id="SSF53756">
    <property type="entry name" value="UDP-Glycosyltransferase/glycogen phosphorylase"/>
    <property type="match status" value="1"/>
</dbReference>
<dbReference type="InterPro" id="IPR001296">
    <property type="entry name" value="Glyco_trans_1"/>
</dbReference>
<dbReference type="OrthoDB" id="9811239at2"/>
<gene>
    <name evidence="3" type="ORF">C7S20_17435</name>
</gene>
<evidence type="ECO:0000259" key="2">
    <source>
        <dbReference type="Pfam" id="PF13439"/>
    </source>
</evidence>
<dbReference type="KEGG" id="grs:C7S20_17435"/>
<dbReference type="Pfam" id="PF13439">
    <property type="entry name" value="Glyco_transf_4"/>
    <property type="match status" value="1"/>
</dbReference>
<dbReference type="AlphaFoldDB" id="A0A2R3Z9H9"/>
<feature type="domain" description="Glycosyltransferase subfamily 4-like N-terminal" evidence="2">
    <location>
        <begin position="13"/>
        <end position="130"/>
    </location>
</feature>
<keyword evidence="4" id="KW-1185">Reference proteome</keyword>
<name>A0A2R3Z9H9_9FLAO</name>
<sequence>MKIMIVIDSLGTGGAEKSMVVYAKFLKKESHDVIFICRDKREVSYEEEVRKFGINIRFLQNKGLFSKVHELSTHIEEFKPEIIHSVLVSSNILVRLSRSFTKKGKVIQSLVNTPYSQERKKDSRLSWQKFLLAKQFDLWTARLYPSFYHSITETVLDHYRPIYRIKNNYQIIFRGRNENKNLKMDKGNHRFTLINVGRQEFAKGQIILLKALKYLETEYGITEIYLKILGFEGKCSKNLQDFVLKAELQDRVQIPGFVKNVEEELSKSSVFVFPSYYEGLGGALIEAFAAQLPCICSDLPVLREVVGDEKGALFCAPGDFKCLAEQILKLYNNKDLRDSLSQYSYSRFKKAFQLNAINKQMFGMYKRVLKA</sequence>
<dbReference type="InterPro" id="IPR028098">
    <property type="entry name" value="Glyco_trans_4-like_N"/>
</dbReference>
<dbReference type="RefSeq" id="WP_107013671.1">
    <property type="nucleotide sequence ID" value="NZ_CP028136.1"/>
</dbReference>
<dbReference type="PANTHER" id="PTHR12526">
    <property type="entry name" value="GLYCOSYLTRANSFERASE"/>
    <property type="match status" value="1"/>
</dbReference>
<proteinExistence type="predicted"/>
<reference evidence="4" key="1">
    <citation type="submission" date="2018-03" db="EMBL/GenBank/DDBJ databases">
        <title>Gramella fulva sp. nov., isolated from a dry surface of tidal flat.</title>
        <authorList>
            <person name="Hwang S.H."/>
            <person name="Hwang W.M."/>
            <person name="Kang K."/>
            <person name="Ahn T.-Y."/>
        </authorList>
    </citation>
    <scope>NUCLEOTIDE SEQUENCE [LARGE SCALE GENOMIC DNA]</scope>
    <source>
        <strain evidence="4">SH35</strain>
    </source>
</reference>
<dbReference type="Pfam" id="PF00534">
    <property type="entry name" value="Glycos_transf_1"/>
    <property type="match status" value="1"/>
</dbReference>
<evidence type="ECO:0008006" key="5">
    <source>
        <dbReference type="Google" id="ProtNLM"/>
    </source>
</evidence>
<dbReference type="EMBL" id="CP028136">
    <property type="protein sequence ID" value="AVR46900.1"/>
    <property type="molecule type" value="Genomic_DNA"/>
</dbReference>
<evidence type="ECO:0000313" key="4">
    <source>
        <dbReference type="Proteomes" id="UP000241507"/>
    </source>
</evidence>
<organism evidence="3 4">
    <name type="scientific">Christiangramia fulva</name>
    <dbReference type="NCBI Taxonomy" id="2126553"/>
    <lineage>
        <taxon>Bacteria</taxon>
        <taxon>Pseudomonadati</taxon>
        <taxon>Bacteroidota</taxon>
        <taxon>Flavobacteriia</taxon>
        <taxon>Flavobacteriales</taxon>
        <taxon>Flavobacteriaceae</taxon>
        <taxon>Christiangramia</taxon>
    </lineage>
</organism>
<evidence type="ECO:0000313" key="3">
    <source>
        <dbReference type="EMBL" id="AVR46900.1"/>
    </source>
</evidence>
<dbReference type="Proteomes" id="UP000241507">
    <property type="component" value="Chromosome"/>
</dbReference>
<dbReference type="Gene3D" id="3.40.50.2000">
    <property type="entry name" value="Glycogen Phosphorylase B"/>
    <property type="match status" value="2"/>
</dbReference>
<accession>A0A2R3Z9H9</accession>
<protein>
    <recommendedName>
        <fullName evidence="5">Glycosyltransferase</fullName>
    </recommendedName>
</protein>
<feature type="domain" description="Glycosyl transferase family 1" evidence="1">
    <location>
        <begin position="188"/>
        <end position="346"/>
    </location>
</feature>
<dbReference type="PANTHER" id="PTHR12526:SF630">
    <property type="entry name" value="GLYCOSYLTRANSFERASE"/>
    <property type="match status" value="1"/>
</dbReference>
<dbReference type="GO" id="GO:0016757">
    <property type="term" value="F:glycosyltransferase activity"/>
    <property type="evidence" value="ECO:0007669"/>
    <property type="project" value="InterPro"/>
</dbReference>
<evidence type="ECO:0000259" key="1">
    <source>
        <dbReference type="Pfam" id="PF00534"/>
    </source>
</evidence>